<dbReference type="KEGG" id="fcs:TRV642_3312"/>
<evidence type="ECO:0000313" key="2">
    <source>
        <dbReference type="Proteomes" id="UP001152749"/>
    </source>
</evidence>
<name>A0A9W4X7A5_9FLAO</name>
<gene>
    <name evidence="1" type="ORF">TRV642_3312</name>
</gene>
<dbReference type="InterPro" id="IPR025358">
    <property type="entry name" value="DUF4262"/>
</dbReference>
<evidence type="ECO:0008006" key="3">
    <source>
        <dbReference type="Google" id="ProtNLM"/>
    </source>
</evidence>
<reference evidence="1" key="1">
    <citation type="submission" date="2022-09" db="EMBL/GenBank/DDBJ databases">
        <authorList>
            <person name="Duchaud E."/>
        </authorList>
    </citation>
    <scope>NUCLEOTIDE SEQUENCE</scope>
    <source>
        <strain evidence="1">TRV642</strain>
    </source>
</reference>
<sequence>MTSENKHNCIDPDDLIVNTKLNIEKYGLHVIIIKSTDYLPSFAYSVGLWQKYNHPEIICFGLSISLLHEIINDVAEIVKTNEVLVKNKTYLNIFEDSRVEFLKVDPRNINDYFNTAIKLYKTDDFPALQLVWTDRNDKFPWEENFEEKFLHEQPLLDRNVDFKFREPKNLTAFTTKNWLNDGKSILRVIHDEDGDWQFLTNDEISAENIVIVALEQLILSDKTLNEIFNLEYGEEAERDFIGDKWVRKKFEYDDDE</sequence>
<evidence type="ECO:0000313" key="1">
    <source>
        <dbReference type="EMBL" id="CAI2768117.1"/>
    </source>
</evidence>
<proteinExistence type="predicted"/>
<accession>A0A9W4X7A5</accession>
<dbReference type="AlphaFoldDB" id="A0A9W4X7A5"/>
<protein>
    <recommendedName>
        <fullName evidence="3">DUF4262 domain-containing protein</fullName>
    </recommendedName>
</protein>
<dbReference type="RefSeq" id="WP_263360802.1">
    <property type="nucleotide sequence ID" value="NZ_OX336425.1"/>
</dbReference>
<dbReference type="Proteomes" id="UP001152749">
    <property type="component" value="Chromosome"/>
</dbReference>
<dbReference type="EMBL" id="OX336425">
    <property type="protein sequence ID" value="CAI2768117.1"/>
    <property type="molecule type" value="Genomic_DNA"/>
</dbReference>
<organism evidence="1 2">
    <name type="scientific">Flavobacterium collinsii</name>
    <dbReference type="NCBI Taxonomy" id="1114861"/>
    <lineage>
        <taxon>Bacteria</taxon>
        <taxon>Pseudomonadati</taxon>
        <taxon>Bacteroidota</taxon>
        <taxon>Flavobacteriia</taxon>
        <taxon>Flavobacteriales</taxon>
        <taxon>Flavobacteriaceae</taxon>
        <taxon>Flavobacterium</taxon>
    </lineage>
</organism>
<dbReference type="Pfam" id="PF14081">
    <property type="entry name" value="DUF4262"/>
    <property type="match status" value="1"/>
</dbReference>